<proteinExistence type="predicted"/>
<reference evidence="1 2" key="2">
    <citation type="journal article" date="2011" name="PLoS Genet.">
        <title>Caenorhabditis briggsae recombinant inbred line genotypes reveal inter-strain incompatibility and the evolution of recombination.</title>
        <authorList>
            <person name="Ross J.A."/>
            <person name="Koboldt D.C."/>
            <person name="Staisch J.E."/>
            <person name="Chamberlin H.M."/>
            <person name="Gupta B.P."/>
            <person name="Miller R.D."/>
            <person name="Baird S.E."/>
            <person name="Haag E.S."/>
        </authorList>
    </citation>
    <scope>NUCLEOTIDE SEQUENCE [LARGE SCALE GENOMIC DNA]</scope>
    <source>
        <strain evidence="1 2">AF16</strain>
    </source>
</reference>
<evidence type="ECO:0000313" key="2">
    <source>
        <dbReference type="Proteomes" id="UP000008549"/>
    </source>
</evidence>
<keyword evidence="2" id="KW-1185">Reference proteome</keyword>
<protein>
    <submittedName>
        <fullName evidence="1">Protein CBG02105</fullName>
    </submittedName>
</protein>
<dbReference type="Proteomes" id="UP000008549">
    <property type="component" value="Unassembled WGS sequence"/>
</dbReference>
<evidence type="ECO:0000313" key="1">
    <source>
        <dbReference type="EMBL" id="CAP23258.2"/>
    </source>
</evidence>
<gene>
    <name evidence="1 3" type="ORF">CBG02105</name>
    <name evidence="1" type="ORF">CBG_02105</name>
</gene>
<dbReference type="CTD" id="8585862"/>
<sequence>MYISIDEVFPCLSNQGSCSVATYRYSSQCRAQYASGSQTSSQGSYNGFLGAHVRARAYSERGTNSDYARKDSELHCLSVLNCTWQNTIEDDLDWVLGEGYVDPAKLALITGSQSLPGSFDQSFLILASDPRPSQQNGQLVSLAIGCQQSTGILSFRFWRSRARTIGSEPKLDICTRKVLEANLENCMTVVPTDNHTIIASIPPVMEPFVIVLKGYNFENEPEGGLILLDEIEYFAELDQPENCVEKNIDETEIELFKSGKTEEIKDDEHVVSGDTPDVQPEPHLVSREVKQQAAPTIVNASNSINELIMLNENVDNDCQSLQCLMDQENAPCDYKRSGSGASGEGYLVGWRITTVKRNIANKLTGIHTSPDSSKDKPFLVANFLGYNRAKTVDRYVLEAPEFTISDAPGAYLSFRKFLSTKGLYLSVCEDGFATRLVSREVNFKTGFFFSCFWNVYENSAKPFAREWTKEVVLLPGELTTFYIVAWQNTSAVMNVGQVGITEVGLFTDSQAITPLC</sequence>
<dbReference type="EMBL" id="HE601451">
    <property type="protein sequence ID" value="CAP23258.2"/>
    <property type="molecule type" value="Genomic_DNA"/>
</dbReference>
<reference evidence="1 2" key="1">
    <citation type="journal article" date="2003" name="PLoS Biol.">
        <title>The genome sequence of Caenorhabditis briggsae: a platform for comparative genomics.</title>
        <authorList>
            <person name="Stein L.D."/>
            <person name="Bao Z."/>
            <person name="Blasiar D."/>
            <person name="Blumenthal T."/>
            <person name="Brent M.R."/>
            <person name="Chen N."/>
            <person name="Chinwalla A."/>
            <person name="Clarke L."/>
            <person name="Clee C."/>
            <person name="Coghlan A."/>
            <person name="Coulson A."/>
            <person name="D'Eustachio P."/>
            <person name="Fitch D.H."/>
            <person name="Fulton L.A."/>
            <person name="Fulton R.E."/>
            <person name="Griffiths-Jones S."/>
            <person name="Harris T.W."/>
            <person name="Hillier L.W."/>
            <person name="Kamath R."/>
            <person name="Kuwabara P.E."/>
            <person name="Mardis E.R."/>
            <person name="Marra M.A."/>
            <person name="Miner T.L."/>
            <person name="Minx P."/>
            <person name="Mullikin J.C."/>
            <person name="Plumb R.W."/>
            <person name="Rogers J."/>
            <person name="Schein J.E."/>
            <person name="Sohrmann M."/>
            <person name="Spieth J."/>
            <person name="Stajich J.E."/>
            <person name="Wei C."/>
            <person name="Willey D."/>
            <person name="Wilson R.K."/>
            <person name="Durbin R."/>
            <person name="Waterston R.H."/>
        </authorList>
    </citation>
    <scope>NUCLEOTIDE SEQUENCE [LARGE SCALE GENOMIC DNA]</scope>
    <source>
        <strain evidence="1 2">AF16</strain>
    </source>
</reference>
<dbReference type="eggNOG" id="ENOG502TGY8">
    <property type="taxonomic scope" value="Eukaryota"/>
</dbReference>
<dbReference type="AlphaFoldDB" id="A8WS00"/>
<dbReference type="GeneID" id="8585862"/>
<dbReference type="RefSeq" id="XP_045092030.1">
    <property type="nucleotide sequence ID" value="XM_045239069.1"/>
</dbReference>
<dbReference type="FunCoup" id="A8WS00">
    <property type="interactions" value="1398"/>
</dbReference>
<dbReference type="OMA" id="LENCMTV"/>
<dbReference type="HOGENOM" id="CLU_040351_0_0_1"/>
<organism evidence="1 2">
    <name type="scientific">Caenorhabditis briggsae</name>
    <dbReference type="NCBI Taxonomy" id="6238"/>
    <lineage>
        <taxon>Eukaryota</taxon>
        <taxon>Metazoa</taxon>
        <taxon>Ecdysozoa</taxon>
        <taxon>Nematoda</taxon>
        <taxon>Chromadorea</taxon>
        <taxon>Rhabditida</taxon>
        <taxon>Rhabditina</taxon>
        <taxon>Rhabditomorpha</taxon>
        <taxon>Rhabditoidea</taxon>
        <taxon>Rhabditidae</taxon>
        <taxon>Peloderinae</taxon>
        <taxon>Caenorhabditis</taxon>
    </lineage>
</organism>
<dbReference type="InParanoid" id="A8WS00"/>
<dbReference type="WormBase" id="CBG02105">
    <property type="protein sequence ID" value="CBP40522"/>
    <property type="gene ID" value="WBGene00025228"/>
</dbReference>
<evidence type="ECO:0000313" key="3">
    <source>
        <dbReference type="WormBase" id="CBG02105"/>
    </source>
</evidence>
<dbReference type="KEGG" id="cbr:CBG_02105"/>
<name>A8WS00_CAEBR</name>
<accession>A8WS00</accession>